<gene>
    <name evidence="17" type="primary">polA</name>
    <name evidence="22" type="ORF">GCM10011594_08260</name>
</gene>
<keyword evidence="9" id="KW-0378">Hydrolase</keyword>
<keyword evidence="5 17" id="KW-0548">Nucleotidyltransferase</keyword>
<dbReference type="SMART" id="SM00475">
    <property type="entry name" value="53EXOc"/>
    <property type="match status" value="1"/>
</dbReference>
<sequence length="1063" mass="113698">MWGPGHGPAVEAVGGSGRPAGSAAALVWGPGHGLAVEAVGGSGRPAGSAAALVWGPGHGLAVEAVGRSGRPAGSAAARVWRPGHGPAVEAVGRSGRPAGSAAARVWGPGHGPAVEAVGRSALSDPVPRLGPVMATSTATARRSTRSGTRSAAGRSAPAAAAAPAGERPPRLLLLDGHSLAYRAFFALPVEKFATTTGQPTNAVYGFTSMLINLLRDETPTHVAVAFDVSRQTWRAEEYPEYKANRSSSPTDFRGQVELVKEVLAALRIPVLTADNFEADDVIATLTVRAAAEGMQVLICTGDRDALQLVTDQVTVLYPRKGVSDMTRFTPEEVAERYGLTPAQYPDFAALRGDPSDNLPNIPGVGEKTAAKWIRDFGSLTALVDRVDEVPGKAGDALRAALSSVLQNRRLTELVRDVDVPADPVVDLRMAPYDREAVHRIFDNLQFKVLRERLLETFEQADETSTEGFEVTGDRLRTGQVGGWLAEHAAAGATGLHLAGAWAPGGGDVRRVALATADGEAAVLETTDLDQDDDAALAAWLADADRPKVGHDLKPAINALVARGWTLGGLTSDTALAAYLALPGQRAFDLGDLVQRYLHRTLDAGQAEGGADQLELAFETDDPAQAEHAADQADMIQARAVIDLAEALDQQLVASGQHDLLTDLELPVMQVLGRMERTGIAVDAAYLADLHATFSTEADTAAQAAYAEIGKEVNLGSPKQLQVVLFDELGMPKTKRTKTGYTTDADSLAALYEQTEHPFLAHLLRHRDVTKLRTTVEGLQKAVGADGRIHTTYLQTVAATGRLSSTEPNLQNIPVRTDEGRLIRRAFVPGDGFESLITADYSQIEMRIMAHLSGDEGLIEAFRSGEDLHTFVAMRAFGLPAEQVTGEMRRRIKAMSYGLAYGLSAFGLSGQLKISVDEARQQMEAYFARFGGIRDYLRRTVDVARQEGYTQTLLGRRRYLPDLTSDNRQRRELAERAALNAPIQGSAADIIKVAMLRVQRRLDREGLRSQLLLQVHDELVCEVGPGEQEALTTVLREEMGGAYPLTVDMDVSVGVGRSWDDAAH</sequence>
<dbReference type="Pfam" id="PF00476">
    <property type="entry name" value="DNA_pol_A"/>
    <property type="match status" value="1"/>
</dbReference>
<dbReference type="PANTHER" id="PTHR10133">
    <property type="entry name" value="DNA POLYMERASE I"/>
    <property type="match status" value="1"/>
</dbReference>
<feature type="region of interest" description="Disordered" evidence="18">
    <location>
        <begin position="125"/>
        <end position="165"/>
    </location>
</feature>
<dbReference type="CDD" id="cd09859">
    <property type="entry name" value="PIN_53EXO"/>
    <property type="match status" value="1"/>
</dbReference>
<keyword evidence="23" id="KW-1185">Reference proteome</keyword>
<evidence type="ECO:0000313" key="22">
    <source>
        <dbReference type="EMBL" id="GGL90923.1"/>
    </source>
</evidence>
<dbReference type="Gene3D" id="3.30.420.10">
    <property type="entry name" value="Ribonuclease H-like superfamily/Ribonuclease H"/>
    <property type="match status" value="1"/>
</dbReference>
<dbReference type="GO" id="GO:0008409">
    <property type="term" value="F:5'-3' exonuclease activity"/>
    <property type="evidence" value="ECO:0007669"/>
    <property type="project" value="InterPro"/>
</dbReference>
<keyword evidence="6 17" id="KW-0235">DNA replication</keyword>
<evidence type="ECO:0000256" key="5">
    <source>
        <dbReference type="ARBA" id="ARBA00022695"/>
    </source>
</evidence>
<dbReference type="Pfam" id="PF02739">
    <property type="entry name" value="5_3_exonuc_N"/>
    <property type="match status" value="1"/>
</dbReference>
<evidence type="ECO:0000256" key="9">
    <source>
        <dbReference type="ARBA" id="ARBA00022801"/>
    </source>
</evidence>
<keyword evidence="7" id="KW-0540">Nuclease</keyword>
<dbReference type="GO" id="GO:0006302">
    <property type="term" value="P:double-strand break repair"/>
    <property type="evidence" value="ECO:0007669"/>
    <property type="project" value="TreeGrafter"/>
</dbReference>
<dbReference type="FunFam" id="1.10.150.20:FF:000003">
    <property type="entry name" value="DNA polymerase I"/>
    <property type="match status" value="1"/>
</dbReference>
<comment type="function">
    <text evidence="15">In addition to polymerase activity, this DNA polymerase exhibits 3'-5' and 5'-3' exonuclease activity.</text>
</comment>
<keyword evidence="8 17" id="KW-0227">DNA damage</keyword>
<comment type="catalytic activity">
    <reaction evidence="14 17">
        <text>DNA(n) + a 2'-deoxyribonucleoside 5'-triphosphate = DNA(n+1) + diphosphate</text>
        <dbReference type="Rhea" id="RHEA:22508"/>
        <dbReference type="Rhea" id="RHEA-COMP:17339"/>
        <dbReference type="Rhea" id="RHEA-COMP:17340"/>
        <dbReference type="ChEBI" id="CHEBI:33019"/>
        <dbReference type="ChEBI" id="CHEBI:61560"/>
        <dbReference type="ChEBI" id="CHEBI:173112"/>
        <dbReference type="EC" id="2.7.7.7"/>
    </reaction>
</comment>
<evidence type="ECO:0000256" key="1">
    <source>
        <dbReference type="ARBA" id="ARBA00007705"/>
    </source>
</evidence>
<dbReference type="SUPFAM" id="SSF47807">
    <property type="entry name" value="5' to 3' exonuclease, C-terminal subdomain"/>
    <property type="match status" value="1"/>
</dbReference>
<dbReference type="Gene3D" id="3.30.70.370">
    <property type="match status" value="1"/>
</dbReference>
<dbReference type="InterPro" id="IPR020045">
    <property type="entry name" value="DNA_polI_H3TH"/>
</dbReference>
<dbReference type="InterPro" id="IPR043502">
    <property type="entry name" value="DNA/RNA_pol_sf"/>
</dbReference>
<dbReference type="GO" id="GO:0003677">
    <property type="term" value="F:DNA binding"/>
    <property type="evidence" value="ECO:0007669"/>
    <property type="project" value="UniProtKB-UniRule"/>
</dbReference>
<dbReference type="InterPro" id="IPR018320">
    <property type="entry name" value="DNA_polymerase_1"/>
</dbReference>
<evidence type="ECO:0000256" key="12">
    <source>
        <dbReference type="ARBA" id="ARBA00023125"/>
    </source>
</evidence>
<proteinExistence type="inferred from homology"/>
<dbReference type="InterPro" id="IPR036279">
    <property type="entry name" value="5-3_exonuclease_C_sf"/>
</dbReference>
<comment type="similarity">
    <text evidence="1 17">Belongs to the DNA polymerase type-A family.</text>
</comment>
<feature type="domain" description="DNA-directed DNA polymerase family A palm" evidence="21">
    <location>
        <begin position="819"/>
        <end position="1026"/>
    </location>
</feature>
<accession>A0A917WCW4</accession>
<feature type="domain" description="3'-5' exonuclease" evidence="19">
    <location>
        <begin position="471"/>
        <end position="652"/>
    </location>
</feature>
<dbReference type="FunFam" id="3.40.50.1010:FF:000001">
    <property type="entry name" value="DNA polymerase I"/>
    <property type="match status" value="1"/>
</dbReference>
<dbReference type="CDD" id="cd08637">
    <property type="entry name" value="DNA_pol_A_pol_I_C"/>
    <property type="match status" value="1"/>
</dbReference>
<dbReference type="SUPFAM" id="SSF53098">
    <property type="entry name" value="Ribonuclease H-like"/>
    <property type="match status" value="1"/>
</dbReference>
<evidence type="ECO:0000256" key="3">
    <source>
        <dbReference type="ARBA" id="ARBA00020311"/>
    </source>
</evidence>
<evidence type="ECO:0000313" key="23">
    <source>
        <dbReference type="Proteomes" id="UP000655208"/>
    </source>
</evidence>
<evidence type="ECO:0000259" key="19">
    <source>
        <dbReference type="SMART" id="SM00474"/>
    </source>
</evidence>
<dbReference type="Pfam" id="PF22619">
    <property type="entry name" value="DNA_polI_exo1"/>
    <property type="match status" value="1"/>
</dbReference>
<feature type="compositionally biased region" description="Low complexity" evidence="18">
    <location>
        <begin position="134"/>
        <end position="164"/>
    </location>
</feature>
<dbReference type="GO" id="GO:0003887">
    <property type="term" value="F:DNA-directed DNA polymerase activity"/>
    <property type="evidence" value="ECO:0007669"/>
    <property type="project" value="UniProtKB-UniRule"/>
</dbReference>
<dbReference type="NCBIfam" id="NF004397">
    <property type="entry name" value="PRK05755.1"/>
    <property type="match status" value="1"/>
</dbReference>
<evidence type="ECO:0000256" key="18">
    <source>
        <dbReference type="SAM" id="MobiDB-lite"/>
    </source>
</evidence>
<dbReference type="EC" id="2.7.7.7" evidence="2 16"/>
<dbReference type="InterPro" id="IPR036397">
    <property type="entry name" value="RNaseH_sf"/>
</dbReference>
<protein>
    <recommendedName>
        <fullName evidence="3 16">DNA polymerase I</fullName>
        <ecNumber evidence="2 16">2.7.7.7</ecNumber>
    </recommendedName>
</protein>
<dbReference type="SUPFAM" id="SSF56672">
    <property type="entry name" value="DNA/RNA polymerases"/>
    <property type="match status" value="1"/>
</dbReference>
<reference evidence="22" key="1">
    <citation type="journal article" date="2014" name="Int. J. Syst. Evol. Microbiol.">
        <title>Complete genome sequence of Corynebacterium casei LMG S-19264T (=DSM 44701T), isolated from a smear-ripened cheese.</title>
        <authorList>
            <consortium name="US DOE Joint Genome Institute (JGI-PGF)"/>
            <person name="Walter F."/>
            <person name="Albersmeier A."/>
            <person name="Kalinowski J."/>
            <person name="Ruckert C."/>
        </authorList>
    </citation>
    <scope>NUCLEOTIDE SEQUENCE</scope>
    <source>
        <strain evidence="22">CGMCC 4.7308</strain>
    </source>
</reference>
<dbReference type="InterPro" id="IPR029060">
    <property type="entry name" value="PIN-like_dom_sf"/>
</dbReference>
<evidence type="ECO:0000256" key="4">
    <source>
        <dbReference type="ARBA" id="ARBA00022679"/>
    </source>
</evidence>
<dbReference type="AlphaFoldDB" id="A0A917WCW4"/>
<dbReference type="InterPro" id="IPR002298">
    <property type="entry name" value="DNA_polymerase_A"/>
</dbReference>
<dbReference type="InterPro" id="IPR001098">
    <property type="entry name" value="DNA-dir_DNA_pol_A_palm_dom"/>
</dbReference>
<dbReference type="InterPro" id="IPR008918">
    <property type="entry name" value="HhH2"/>
</dbReference>
<dbReference type="SMART" id="SM00279">
    <property type="entry name" value="HhH2"/>
    <property type="match status" value="1"/>
</dbReference>
<evidence type="ECO:0000259" key="20">
    <source>
        <dbReference type="SMART" id="SM00475"/>
    </source>
</evidence>
<keyword evidence="11 17" id="KW-0239">DNA-directed DNA polymerase</keyword>
<dbReference type="Proteomes" id="UP000655208">
    <property type="component" value="Unassembled WGS sequence"/>
</dbReference>
<keyword evidence="12 17" id="KW-0238">DNA-binding</keyword>
<evidence type="ECO:0000256" key="14">
    <source>
        <dbReference type="ARBA" id="ARBA00049244"/>
    </source>
</evidence>
<feature type="domain" description="5'-3' exonuclease" evidence="20">
    <location>
        <begin position="167"/>
        <end position="430"/>
    </location>
</feature>
<organism evidence="22 23">
    <name type="scientific">Nakamurella endophytica</name>
    <dbReference type="NCBI Taxonomy" id="1748367"/>
    <lineage>
        <taxon>Bacteria</taxon>
        <taxon>Bacillati</taxon>
        <taxon>Actinomycetota</taxon>
        <taxon>Actinomycetes</taxon>
        <taxon>Nakamurellales</taxon>
        <taxon>Nakamurellaceae</taxon>
        <taxon>Nakamurella</taxon>
    </lineage>
</organism>
<comment type="caution">
    <text evidence="22">The sequence shown here is derived from an EMBL/GenBank/DDBJ whole genome shotgun (WGS) entry which is preliminary data.</text>
</comment>
<dbReference type="CDD" id="cd06140">
    <property type="entry name" value="DNA_polA_I_Bacillus_like_exo"/>
    <property type="match status" value="1"/>
</dbReference>
<evidence type="ECO:0000256" key="17">
    <source>
        <dbReference type="RuleBase" id="RU004460"/>
    </source>
</evidence>
<dbReference type="GO" id="GO:0008408">
    <property type="term" value="F:3'-5' exonuclease activity"/>
    <property type="evidence" value="ECO:0007669"/>
    <property type="project" value="InterPro"/>
</dbReference>
<name>A0A917WCW4_9ACTN</name>
<dbReference type="Pfam" id="PF01367">
    <property type="entry name" value="5_3_exonuc"/>
    <property type="match status" value="1"/>
</dbReference>
<evidence type="ECO:0000259" key="21">
    <source>
        <dbReference type="SMART" id="SM00482"/>
    </source>
</evidence>
<dbReference type="Gene3D" id="3.40.50.1010">
    <property type="entry name" value="5'-nuclease"/>
    <property type="match status" value="1"/>
</dbReference>
<dbReference type="NCBIfam" id="TIGR00593">
    <property type="entry name" value="pola"/>
    <property type="match status" value="1"/>
</dbReference>
<dbReference type="CDD" id="cd09898">
    <property type="entry name" value="H3TH_53EXO"/>
    <property type="match status" value="1"/>
</dbReference>
<dbReference type="SMART" id="SM00474">
    <property type="entry name" value="35EXOc"/>
    <property type="match status" value="1"/>
</dbReference>
<evidence type="ECO:0000256" key="15">
    <source>
        <dbReference type="ARBA" id="ARBA00053603"/>
    </source>
</evidence>
<evidence type="ECO:0000256" key="6">
    <source>
        <dbReference type="ARBA" id="ARBA00022705"/>
    </source>
</evidence>
<dbReference type="InterPro" id="IPR002562">
    <property type="entry name" value="3'-5'_exonuclease_dom"/>
</dbReference>
<evidence type="ECO:0000256" key="7">
    <source>
        <dbReference type="ARBA" id="ARBA00022722"/>
    </source>
</evidence>
<evidence type="ECO:0000256" key="10">
    <source>
        <dbReference type="ARBA" id="ARBA00022839"/>
    </source>
</evidence>
<dbReference type="InterPro" id="IPR020046">
    <property type="entry name" value="5-3_exonucl_a-hlix_arch_N"/>
</dbReference>
<dbReference type="Gene3D" id="1.10.150.20">
    <property type="entry name" value="5' to 3' exonuclease, C-terminal subdomain"/>
    <property type="match status" value="2"/>
</dbReference>
<dbReference type="InterPro" id="IPR054690">
    <property type="entry name" value="DNA_polI_exonuclease"/>
</dbReference>
<reference evidence="22" key="2">
    <citation type="submission" date="2020-09" db="EMBL/GenBank/DDBJ databases">
        <authorList>
            <person name="Sun Q."/>
            <person name="Zhou Y."/>
        </authorList>
    </citation>
    <scope>NUCLEOTIDE SEQUENCE</scope>
    <source>
        <strain evidence="22">CGMCC 4.7308</strain>
    </source>
</reference>
<dbReference type="InterPro" id="IPR002421">
    <property type="entry name" value="5-3_exonuclease"/>
</dbReference>
<evidence type="ECO:0000256" key="13">
    <source>
        <dbReference type="ARBA" id="ARBA00023204"/>
    </source>
</evidence>
<keyword evidence="10" id="KW-0269">Exonuclease</keyword>
<evidence type="ECO:0000256" key="11">
    <source>
        <dbReference type="ARBA" id="ARBA00022932"/>
    </source>
</evidence>
<evidence type="ECO:0000256" key="2">
    <source>
        <dbReference type="ARBA" id="ARBA00012417"/>
    </source>
</evidence>
<dbReference type="Gene3D" id="1.20.1060.10">
    <property type="entry name" value="Taq DNA Polymerase, Chain T, domain 4"/>
    <property type="match status" value="1"/>
</dbReference>
<dbReference type="PRINTS" id="PR00868">
    <property type="entry name" value="DNAPOLI"/>
</dbReference>
<dbReference type="FunFam" id="1.20.1060.10:FF:000001">
    <property type="entry name" value="DNA polymerase I"/>
    <property type="match status" value="1"/>
</dbReference>
<dbReference type="FunFam" id="1.10.150.20:FF:000002">
    <property type="entry name" value="DNA polymerase I"/>
    <property type="match status" value="1"/>
</dbReference>
<keyword evidence="13 17" id="KW-0234">DNA repair</keyword>
<dbReference type="GO" id="GO:0006261">
    <property type="term" value="P:DNA-templated DNA replication"/>
    <property type="evidence" value="ECO:0007669"/>
    <property type="project" value="UniProtKB-UniRule"/>
</dbReference>
<evidence type="ECO:0000256" key="8">
    <source>
        <dbReference type="ARBA" id="ARBA00022763"/>
    </source>
</evidence>
<dbReference type="PANTHER" id="PTHR10133:SF27">
    <property type="entry name" value="DNA POLYMERASE NU"/>
    <property type="match status" value="1"/>
</dbReference>
<dbReference type="SUPFAM" id="SSF88723">
    <property type="entry name" value="PIN domain-like"/>
    <property type="match status" value="1"/>
</dbReference>
<keyword evidence="4 17" id="KW-0808">Transferase</keyword>
<dbReference type="SMART" id="SM00482">
    <property type="entry name" value="POLAc"/>
    <property type="match status" value="1"/>
</dbReference>
<dbReference type="InterPro" id="IPR012337">
    <property type="entry name" value="RNaseH-like_sf"/>
</dbReference>
<evidence type="ECO:0000256" key="16">
    <source>
        <dbReference type="NCBIfam" id="TIGR00593"/>
    </source>
</evidence>
<dbReference type="EMBL" id="BMNA01000002">
    <property type="protein sequence ID" value="GGL90923.1"/>
    <property type="molecule type" value="Genomic_DNA"/>
</dbReference>